<feature type="domain" description="Transposase for insertion sequence element IS21-like C-terminal" evidence="2">
    <location>
        <begin position="76"/>
        <end position="116"/>
    </location>
</feature>
<dbReference type="PANTHER" id="PTHR35004">
    <property type="entry name" value="TRANSPOSASE RV3428C-RELATED"/>
    <property type="match status" value="1"/>
</dbReference>
<sequence>MPADLASKGGTEARVRIAKRDLVPTAVNPRPDYGDFDELHRACVDFVTEVNARIHRETRQAPAELLAEERLRLHPVPEQPFTTAFGEIRRVGKDSTISVESVAYSVPDQLVDERVRSGLGVRRCPGHGRQPRPDCSSAEPRRQRVSASLPVARPSRRCRTAAAVSASG</sequence>
<dbReference type="InterPro" id="IPR054353">
    <property type="entry name" value="IstA-like_C"/>
</dbReference>
<reference evidence="3 4" key="1">
    <citation type="submission" date="2017-06" db="EMBL/GenBank/DDBJ databases">
        <authorList>
            <person name="Kim H.J."/>
            <person name="Triplett B.A."/>
        </authorList>
    </citation>
    <scope>NUCLEOTIDE SEQUENCE [LARGE SCALE GENOMIC DNA]</scope>
    <source>
        <strain evidence="3 4">CGMCC 4.1858</strain>
    </source>
</reference>
<keyword evidence="4" id="KW-1185">Reference proteome</keyword>
<evidence type="ECO:0000259" key="2">
    <source>
        <dbReference type="Pfam" id="PF22483"/>
    </source>
</evidence>
<organism evidence="3 4">
    <name type="scientific">Actinacidiphila glaucinigra</name>
    <dbReference type="NCBI Taxonomy" id="235986"/>
    <lineage>
        <taxon>Bacteria</taxon>
        <taxon>Bacillati</taxon>
        <taxon>Actinomycetota</taxon>
        <taxon>Actinomycetes</taxon>
        <taxon>Kitasatosporales</taxon>
        <taxon>Streptomycetaceae</taxon>
        <taxon>Actinacidiphila</taxon>
    </lineage>
</organism>
<dbReference type="Pfam" id="PF22483">
    <property type="entry name" value="Mu-transpos_C_2"/>
    <property type="match status" value="1"/>
</dbReference>
<feature type="region of interest" description="Disordered" evidence="1">
    <location>
        <begin position="120"/>
        <end position="168"/>
    </location>
</feature>
<proteinExistence type="predicted"/>
<evidence type="ECO:0000256" key="1">
    <source>
        <dbReference type="SAM" id="MobiDB-lite"/>
    </source>
</evidence>
<protein>
    <recommendedName>
        <fullName evidence="2">Transposase for insertion sequence element IS21-like C-terminal domain-containing protein</fullName>
    </recommendedName>
</protein>
<evidence type="ECO:0000313" key="4">
    <source>
        <dbReference type="Proteomes" id="UP000198280"/>
    </source>
</evidence>
<accession>A0A239NE91</accession>
<gene>
    <name evidence="3" type="ORF">SAMN05216252_13448</name>
</gene>
<name>A0A239NE91_9ACTN</name>
<evidence type="ECO:0000313" key="3">
    <source>
        <dbReference type="EMBL" id="SNT52813.1"/>
    </source>
</evidence>
<dbReference type="Proteomes" id="UP000198280">
    <property type="component" value="Unassembled WGS sequence"/>
</dbReference>
<dbReference type="EMBL" id="FZOF01000034">
    <property type="protein sequence ID" value="SNT52813.1"/>
    <property type="molecule type" value="Genomic_DNA"/>
</dbReference>
<dbReference type="AlphaFoldDB" id="A0A239NE91"/>